<accession>A0A6B3VVW0</accession>
<protein>
    <submittedName>
        <fullName evidence="2">Dihydroorotate dehydrogenase (Quinone)</fullName>
    </submittedName>
</protein>
<dbReference type="Proteomes" id="UP000570010">
    <property type="component" value="Unassembled WGS sequence"/>
</dbReference>
<reference evidence="1 4" key="2">
    <citation type="submission" date="2020-07" db="EMBL/GenBank/DDBJ databases">
        <authorList>
            <person name="Feng H."/>
        </authorList>
    </citation>
    <scope>NUCLEOTIDE SEQUENCE [LARGE SCALE GENOMIC DNA]</scope>
    <source>
        <strain evidence="1">S-12</strain>
        <strain evidence="4">s-12</strain>
    </source>
</reference>
<name>A0A6B3VVW0_9BACI</name>
<sequence>MIGDYYTGFEGYPEIDFYIKIGEKREVIRIWDGYFDNIMQKIQPNDDGWHSLAYYYHLDEGWYEDSPWKIPNNKDALQQLQTINIKLLDKKEQIILKEIINLLKENLNSDIYIEYS</sequence>
<dbReference type="AlphaFoldDB" id="A0A6B3VVW0"/>
<dbReference type="Proteomes" id="UP000472971">
    <property type="component" value="Unassembled WGS sequence"/>
</dbReference>
<evidence type="ECO:0000313" key="4">
    <source>
        <dbReference type="Proteomes" id="UP000570010"/>
    </source>
</evidence>
<evidence type="ECO:0000313" key="3">
    <source>
        <dbReference type="Proteomes" id="UP000472971"/>
    </source>
</evidence>
<comment type="caution">
    <text evidence="2">The sequence shown here is derived from an EMBL/GenBank/DDBJ whole genome shotgun (WGS) entry which is preliminary data.</text>
</comment>
<proteinExistence type="predicted"/>
<dbReference type="EMBL" id="JAAIWN010000033">
    <property type="protein sequence ID" value="NEY82380.1"/>
    <property type="molecule type" value="Genomic_DNA"/>
</dbReference>
<organism evidence="2 3">
    <name type="scientific">Bacillus aquiflavi</name>
    <dbReference type="NCBI Taxonomy" id="2672567"/>
    <lineage>
        <taxon>Bacteria</taxon>
        <taxon>Bacillati</taxon>
        <taxon>Bacillota</taxon>
        <taxon>Bacilli</taxon>
        <taxon>Bacillales</taxon>
        <taxon>Bacillaceae</taxon>
        <taxon>Bacillus</taxon>
    </lineage>
</organism>
<keyword evidence="3" id="KW-1185">Reference proteome</keyword>
<gene>
    <name evidence="2" type="ORF">G4D64_12905</name>
    <name evidence="1" type="ORF">H1Z61_13300</name>
</gene>
<reference evidence="2 3" key="1">
    <citation type="submission" date="2020-02" db="EMBL/GenBank/DDBJ databases">
        <title>Bacillus aquiflavi sp. nov., isolated from yellow water of strong flavor Chinese baijiu in Yibin region of China.</title>
        <authorList>
            <person name="Xie J."/>
        </authorList>
    </citation>
    <scope>NUCLEOTIDE SEQUENCE [LARGE SCALE GENOMIC DNA]</scope>
    <source>
        <strain evidence="2 3">3H-10</strain>
    </source>
</reference>
<evidence type="ECO:0000313" key="1">
    <source>
        <dbReference type="EMBL" id="MBA4538082.1"/>
    </source>
</evidence>
<dbReference type="RefSeq" id="WP_163242822.1">
    <property type="nucleotide sequence ID" value="NZ_JAAIWN010000033.1"/>
</dbReference>
<evidence type="ECO:0000313" key="2">
    <source>
        <dbReference type="EMBL" id="NEY82380.1"/>
    </source>
</evidence>
<dbReference type="EMBL" id="JACEIO010000034">
    <property type="protein sequence ID" value="MBA4538082.1"/>
    <property type="molecule type" value="Genomic_DNA"/>
</dbReference>